<organism evidence="2 3">
    <name type="scientific">Bemisia tabaci</name>
    <name type="common">Sweetpotato whitefly</name>
    <name type="synonym">Aleurodes tabaci</name>
    <dbReference type="NCBI Taxonomy" id="7038"/>
    <lineage>
        <taxon>Eukaryota</taxon>
        <taxon>Metazoa</taxon>
        <taxon>Ecdysozoa</taxon>
        <taxon>Arthropoda</taxon>
        <taxon>Hexapoda</taxon>
        <taxon>Insecta</taxon>
        <taxon>Pterygota</taxon>
        <taxon>Neoptera</taxon>
        <taxon>Paraneoptera</taxon>
        <taxon>Hemiptera</taxon>
        <taxon>Sternorrhyncha</taxon>
        <taxon>Aleyrodoidea</taxon>
        <taxon>Aleyrodidae</taxon>
        <taxon>Aleyrodinae</taxon>
        <taxon>Bemisia</taxon>
    </lineage>
</organism>
<name>A0A9P0AHJ4_BEMTA</name>
<sequence>MDLEEQLNTVIFPEAVNGGCFGDDVEKFIRFKVMSRPGTPYFCSDTIFGDVLVENTAGLRFEVPVIVKTNSRSSRGGFPSKTFLDAMFHNEVLFYSKIVPSLRKYDEYDILSASFPDFVCGRAIDGQNSEEDLIILKDLRQRDFQPYVARESEKKRGLRATVLDDNHLALISDRLGGFHGLSMAWRREDPADFEEVTAEIKNFDEAELFRKFCSIECKEIFKECLFRGVEPLQREPKYRDRLTDLCATLENAEARFEESAAAAGPLPVVAHGDIHLGNMMFKYGADGTLVDVAFFDFGMIKVCSPAIDLCHVLFDNLPPEMKRDHWSGHLHQYYGALCRQLGDRRPKPSFEEVDLDIRRKGVHAYYIIAACLPASAMRRKGGTGFPEQPDPENLDETELQEAMKTYRRNIRELGGAAVTEILTEIVRLMIDEEFLFER</sequence>
<protein>
    <recommendedName>
        <fullName evidence="1">CHK kinase-like domain-containing protein</fullName>
    </recommendedName>
</protein>
<keyword evidence="3" id="KW-1185">Reference proteome</keyword>
<proteinExistence type="predicted"/>
<dbReference type="InterPro" id="IPR004119">
    <property type="entry name" value="EcKL"/>
</dbReference>
<dbReference type="InterPro" id="IPR011009">
    <property type="entry name" value="Kinase-like_dom_sf"/>
</dbReference>
<dbReference type="SUPFAM" id="SSF56112">
    <property type="entry name" value="Protein kinase-like (PK-like)"/>
    <property type="match status" value="1"/>
</dbReference>
<dbReference type="PANTHER" id="PTHR11012:SF30">
    <property type="entry name" value="PROTEIN KINASE-LIKE DOMAIN-CONTAINING"/>
    <property type="match status" value="1"/>
</dbReference>
<dbReference type="SMART" id="SM00587">
    <property type="entry name" value="CHK"/>
    <property type="match status" value="1"/>
</dbReference>
<dbReference type="EMBL" id="OU963867">
    <property type="protein sequence ID" value="CAH0391343.1"/>
    <property type="molecule type" value="Genomic_DNA"/>
</dbReference>
<dbReference type="InterPro" id="IPR015897">
    <property type="entry name" value="CHK_kinase-like"/>
</dbReference>
<dbReference type="AlphaFoldDB" id="A0A9P0AHJ4"/>
<reference evidence="2" key="1">
    <citation type="submission" date="2021-12" db="EMBL/GenBank/DDBJ databases">
        <authorList>
            <person name="King R."/>
        </authorList>
    </citation>
    <scope>NUCLEOTIDE SEQUENCE</scope>
</reference>
<feature type="domain" description="CHK kinase-like" evidence="1">
    <location>
        <begin position="134"/>
        <end position="343"/>
    </location>
</feature>
<dbReference type="PANTHER" id="PTHR11012">
    <property type="entry name" value="PROTEIN KINASE-LIKE DOMAIN-CONTAINING"/>
    <property type="match status" value="1"/>
</dbReference>
<dbReference type="Proteomes" id="UP001152759">
    <property type="component" value="Chromosome 6"/>
</dbReference>
<dbReference type="KEGG" id="btab:109033420"/>
<evidence type="ECO:0000259" key="1">
    <source>
        <dbReference type="SMART" id="SM00587"/>
    </source>
</evidence>
<gene>
    <name evidence="2" type="ORF">BEMITA_LOCUS9974</name>
</gene>
<evidence type="ECO:0000313" key="2">
    <source>
        <dbReference type="EMBL" id="CAH0391343.1"/>
    </source>
</evidence>
<dbReference type="Pfam" id="PF02958">
    <property type="entry name" value="EcKL"/>
    <property type="match status" value="1"/>
</dbReference>
<dbReference type="Gene3D" id="3.90.1200.10">
    <property type="match status" value="1"/>
</dbReference>
<evidence type="ECO:0000313" key="3">
    <source>
        <dbReference type="Proteomes" id="UP001152759"/>
    </source>
</evidence>
<accession>A0A9P0AHJ4</accession>